<evidence type="ECO:0000256" key="1">
    <source>
        <dbReference type="SAM" id="MobiDB-lite"/>
    </source>
</evidence>
<reference evidence="3" key="2">
    <citation type="journal article" date="2008" name="Nucleic Acids Res.">
        <title>The rice annotation project database (RAP-DB): 2008 update.</title>
        <authorList>
            <consortium name="The rice annotation project (RAP)"/>
        </authorList>
    </citation>
    <scope>GENOME REANNOTATION</scope>
    <source>
        <strain evidence="3">cv. Nipponbare</strain>
    </source>
</reference>
<dbReference type="AlphaFoldDB" id="Q7XQT4"/>
<evidence type="ECO:0000313" key="3">
    <source>
        <dbReference type="Proteomes" id="UP000000763"/>
    </source>
</evidence>
<accession>Q7XQT4</accession>
<dbReference type="Proteomes" id="UP000000763">
    <property type="component" value="Chromosome 4"/>
</dbReference>
<evidence type="ECO:0000313" key="2">
    <source>
        <dbReference type="EMBL" id="CAE02994.2"/>
    </source>
</evidence>
<feature type="compositionally biased region" description="Basic and acidic residues" evidence="1">
    <location>
        <begin position="80"/>
        <end position="100"/>
    </location>
</feature>
<organism evidence="2 3">
    <name type="scientific">Oryza sativa subsp. japonica</name>
    <name type="common">Rice</name>
    <dbReference type="NCBI Taxonomy" id="39947"/>
    <lineage>
        <taxon>Eukaryota</taxon>
        <taxon>Viridiplantae</taxon>
        <taxon>Streptophyta</taxon>
        <taxon>Embryophyta</taxon>
        <taxon>Tracheophyta</taxon>
        <taxon>Spermatophyta</taxon>
        <taxon>Magnoliopsida</taxon>
        <taxon>Liliopsida</taxon>
        <taxon>Poales</taxon>
        <taxon>Poaceae</taxon>
        <taxon>BOP clade</taxon>
        <taxon>Oryzoideae</taxon>
        <taxon>Oryzeae</taxon>
        <taxon>Oryzinae</taxon>
        <taxon>Oryza</taxon>
        <taxon>Oryza sativa</taxon>
    </lineage>
</organism>
<dbReference type="EMBL" id="AL606444">
    <property type="protein sequence ID" value="CAE02994.2"/>
    <property type="molecule type" value="Genomic_DNA"/>
</dbReference>
<reference evidence="3" key="1">
    <citation type="journal article" date="2005" name="Nature">
        <title>The map-based sequence of the rice genome.</title>
        <authorList>
            <consortium name="International rice genome sequencing project (IRGSP)"/>
            <person name="Matsumoto T."/>
            <person name="Wu J."/>
            <person name="Kanamori H."/>
            <person name="Katayose Y."/>
            <person name="Fujisawa M."/>
            <person name="Namiki N."/>
            <person name="Mizuno H."/>
            <person name="Yamamoto K."/>
            <person name="Antonio B.A."/>
            <person name="Baba T."/>
            <person name="Sakata K."/>
            <person name="Nagamura Y."/>
            <person name="Aoki H."/>
            <person name="Arikawa K."/>
            <person name="Arita K."/>
            <person name="Bito T."/>
            <person name="Chiden Y."/>
            <person name="Fujitsuka N."/>
            <person name="Fukunaka R."/>
            <person name="Hamada M."/>
            <person name="Harada C."/>
            <person name="Hayashi A."/>
            <person name="Hijishita S."/>
            <person name="Honda M."/>
            <person name="Hosokawa S."/>
            <person name="Ichikawa Y."/>
            <person name="Idonuma A."/>
            <person name="Iijima M."/>
            <person name="Ikeda M."/>
            <person name="Ikeno M."/>
            <person name="Ito K."/>
            <person name="Ito S."/>
            <person name="Ito T."/>
            <person name="Ito Y."/>
            <person name="Ito Y."/>
            <person name="Iwabuchi A."/>
            <person name="Kamiya K."/>
            <person name="Karasawa W."/>
            <person name="Kurita K."/>
            <person name="Katagiri S."/>
            <person name="Kikuta A."/>
            <person name="Kobayashi H."/>
            <person name="Kobayashi N."/>
            <person name="Machita K."/>
            <person name="Maehara T."/>
            <person name="Masukawa M."/>
            <person name="Mizubayashi T."/>
            <person name="Mukai Y."/>
            <person name="Nagasaki H."/>
            <person name="Nagata Y."/>
            <person name="Naito S."/>
            <person name="Nakashima M."/>
            <person name="Nakama Y."/>
            <person name="Nakamichi Y."/>
            <person name="Nakamura M."/>
            <person name="Meguro A."/>
            <person name="Negishi M."/>
            <person name="Ohta I."/>
            <person name="Ohta T."/>
            <person name="Okamoto M."/>
            <person name="Ono N."/>
            <person name="Saji S."/>
            <person name="Sakaguchi M."/>
            <person name="Sakai K."/>
            <person name="Shibata M."/>
            <person name="Shimokawa T."/>
            <person name="Song J."/>
            <person name="Takazaki Y."/>
            <person name="Terasawa K."/>
            <person name="Tsugane M."/>
            <person name="Tsuji K."/>
            <person name="Ueda S."/>
            <person name="Waki K."/>
            <person name="Yamagata H."/>
            <person name="Yamamoto M."/>
            <person name="Yamamoto S."/>
            <person name="Yamane H."/>
            <person name="Yoshiki S."/>
            <person name="Yoshihara R."/>
            <person name="Yukawa K."/>
            <person name="Zhong H."/>
            <person name="Yano M."/>
            <person name="Yuan Q."/>
            <person name="Ouyang S."/>
            <person name="Liu J."/>
            <person name="Jones K.M."/>
            <person name="Gansberger K."/>
            <person name="Moffat K."/>
            <person name="Hill J."/>
            <person name="Bera J."/>
            <person name="Fadrosh D."/>
            <person name="Jin S."/>
            <person name="Johri S."/>
            <person name="Kim M."/>
            <person name="Overton L."/>
            <person name="Reardon M."/>
            <person name="Tsitrin T."/>
            <person name="Vuong H."/>
            <person name="Weaver B."/>
            <person name="Ciecko A."/>
            <person name="Tallon L."/>
            <person name="Jackson J."/>
            <person name="Pai G."/>
            <person name="Aken S.V."/>
            <person name="Utterback T."/>
            <person name="Reidmuller S."/>
            <person name="Feldblyum T."/>
            <person name="Hsiao J."/>
            <person name="Zismann V."/>
            <person name="Iobst S."/>
            <person name="de Vazeille A.R."/>
            <person name="Buell C.R."/>
            <person name="Ying K."/>
            <person name="Li Y."/>
            <person name="Lu T."/>
            <person name="Huang Y."/>
            <person name="Zhao Q."/>
            <person name="Feng Q."/>
            <person name="Zhang L."/>
            <person name="Zhu J."/>
            <person name="Weng Q."/>
            <person name="Mu J."/>
            <person name="Lu Y."/>
            <person name="Fan D."/>
            <person name="Liu Y."/>
            <person name="Guan J."/>
            <person name="Zhang Y."/>
            <person name="Yu S."/>
            <person name="Liu X."/>
            <person name="Zhang Y."/>
            <person name="Hong G."/>
            <person name="Han B."/>
            <person name="Choisne N."/>
            <person name="Demange N."/>
            <person name="Orjeda G."/>
            <person name="Samain S."/>
            <person name="Cattolico L."/>
            <person name="Pelletier E."/>
            <person name="Couloux A."/>
            <person name="Segurens B."/>
            <person name="Wincker P."/>
            <person name="D'Hont A."/>
            <person name="Scarpelli C."/>
            <person name="Weissenbach J."/>
            <person name="Salanoubat M."/>
            <person name="Quetier F."/>
            <person name="Yu Y."/>
            <person name="Kim H.R."/>
            <person name="Rambo T."/>
            <person name="Currie J."/>
            <person name="Collura K."/>
            <person name="Luo M."/>
            <person name="Yang T."/>
            <person name="Ammiraju J.S.S."/>
            <person name="Engler F."/>
            <person name="Soderlund C."/>
            <person name="Wing R.A."/>
            <person name="Palmer L.E."/>
            <person name="de la Bastide M."/>
            <person name="Spiegel L."/>
            <person name="Nascimento L."/>
            <person name="Zutavern T."/>
            <person name="O'Shaughnessy A."/>
            <person name="Dike S."/>
            <person name="Dedhia N."/>
            <person name="Preston R."/>
            <person name="Balija V."/>
            <person name="McCombie W.R."/>
            <person name="Chow T."/>
            <person name="Chen H."/>
            <person name="Chung M."/>
            <person name="Chen C."/>
            <person name="Shaw J."/>
            <person name="Wu H."/>
            <person name="Hsiao K."/>
            <person name="Chao Y."/>
            <person name="Chu M."/>
            <person name="Cheng C."/>
            <person name="Hour A."/>
            <person name="Lee P."/>
            <person name="Lin S."/>
            <person name="Lin Y."/>
            <person name="Liou J."/>
            <person name="Liu S."/>
            <person name="Hsing Y."/>
            <person name="Raghuvanshi S."/>
            <person name="Mohanty A."/>
            <person name="Bharti A.K."/>
            <person name="Gaur A."/>
            <person name="Gupta V."/>
            <person name="Kumar D."/>
            <person name="Ravi V."/>
            <person name="Vij S."/>
            <person name="Kapur A."/>
            <person name="Khurana P."/>
            <person name="Khurana P."/>
            <person name="Khurana J.P."/>
            <person name="Tyagi A.K."/>
            <person name="Gaikwad K."/>
            <person name="Singh A."/>
            <person name="Dalal V."/>
            <person name="Srivastava S."/>
            <person name="Dixit A."/>
            <person name="Pal A.K."/>
            <person name="Ghazi I.A."/>
            <person name="Yadav M."/>
            <person name="Pandit A."/>
            <person name="Bhargava A."/>
            <person name="Sureshbabu K."/>
            <person name="Batra K."/>
            <person name="Sharma T.R."/>
            <person name="Mohapatra T."/>
            <person name="Singh N.K."/>
            <person name="Messing J."/>
            <person name="Nelson A.B."/>
            <person name="Fuks G."/>
            <person name="Kavchok S."/>
            <person name="Keizer G."/>
            <person name="Linton E."/>
            <person name="Llaca V."/>
            <person name="Song R."/>
            <person name="Tanyolac B."/>
            <person name="Young S."/>
            <person name="Ho-Il K."/>
            <person name="Hahn J.H."/>
            <person name="Sangsakoo G."/>
            <person name="Vanavichit A."/>
            <person name="de Mattos Luiz.A.T."/>
            <person name="Zimmer P.D."/>
            <person name="Malone G."/>
            <person name="Dellagostin O."/>
            <person name="de Oliveira A.C."/>
            <person name="Bevan M."/>
            <person name="Bancroft I."/>
            <person name="Minx P."/>
            <person name="Cordum H."/>
            <person name="Wilson R."/>
            <person name="Cheng Z."/>
            <person name="Jin W."/>
            <person name="Jiang J."/>
            <person name="Leong S.A."/>
            <person name="Iwama H."/>
            <person name="Gojobori T."/>
            <person name="Itoh T."/>
            <person name="Niimura Y."/>
            <person name="Fujii Y."/>
            <person name="Habara T."/>
            <person name="Sakai H."/>
            <person name="Sato Y."/>
            <person name="Wilson G."/>
            <person name="Kumar K."/>
            <person name="McCouch S."/>
            <person name="Juretic N."/>
            <person name="Hoen D."/>
            <person name="Wright S."/>
            <person name="Bruskiewich R."/>
            <person name="Bureau T."/>
            <person name="Miyao A."/>
            <person name="Hirochika H."/>
            <person name="Nishikawa T."/>
            <person name="Kadowaki K."/>
            <person name="Sugiura M."/>
            <person name="Burr B."/>
            <person name="Sasaki T."/>
        </authorList>
    </citation>
    <scope>NUCLEOTIDE SEQUENCE [LARGE SCALE GENOMIC DNA]</scope>
    <source>
        <strain evidence="3">cv. Nipponbare</strain>
    </source>
</reference>
<gene>
    <name evidence="2" type="primary">OSJNBa0043L09.13</name>
</gene>
<protein>
    <submittedName>
        <fullName evidence="2">OSJNBa0043L09.13 protein</fullName>
    </submittedName>
</protein>
<sequence>MSSSLVDNSVNTNLSQVFPASTMLVWTQVGEIVFPVYTTMPISTGPPMTRNENAMATNQDDSMSKDPPAEAENGTSTTSELEKDSNAAKPCRSDMNRELTKMTSEVTRAQLLIIQRTVQ</sequence>
<feature type="region of interest" description="Disordered" evidence="1">
    <location>
        <begin position="43"/>
        <end position="104"/>
    </location>
</feature>
<name>Q7XQT4_ORYSJ</name>
<proteinExistence type="predicted"/>
<feature type="compositionally biased region" description="Polar residues" evidence="1">
    <location>
        <begin position="50"/>
        <end position="61"/>
    </location>
</feature>